<feature type="domain" description="4Fe-4S ferredoxin-type" evidence="10">
    <location>
        <begin position="84"/>
        <end position="113"/>
    </location>
</feature>
<keyword evidence="7" id="KW-0408">Iron</keyword>
<comment type="similarity">
    <text evidence="2">Belongs to the organic radical-activating enzymes family.</text>
</comment>
<gene>
    <name evidence="12" type="ORF">PBV87_19145</name>
</gene>
<keyword evidence="4" id="KW-0949">S-adenosyl-L-methionine</keyword>
<dbReference type="EMBL" id="JAQIFT010000066">
    <property type="protein sequence ID" value="MDA3733597.1"/>
    <property type="molecule type" value="Genomic_DNA"/>
</dbReference>
<comment type="catalytic activity">
    <reaction evidence="9">
        <text>glycyl-[protein] + reduced [flavodoxin] + S-adenosyl-L-methionine = glycin-2-yl radical-[protein] + semiquinone [flavodoxin] + 5'-deoxyadenosine + L-methionine + H(+)</text>
        <dbReference type="Rhea" id="RHEA:61976"/>
        <dbReference type="Rhea" id="RHEA-COMP:10622"/>
        <dbReference type="Rhea" id="RHEA-COMP:14480"/>
        <dbReference type="Rhea" id="RHEA-COMP:15993"/>
        <dbReference type="Rhea" id="RHEA-COMP:15994"/>
        <dbReference type="ChEBI" id="CHEBI:15378"/>
        <dbReference type="ChEBI" id="CHEBI:17319"/>
        <dbReference type="ChEBI" id="CHEBI:29947"/>
        <dbReference type="ChEBI" id="CHEBI:32722"/>
        <dbReference type="ChEBI" id="CHEBI:57618"/>
        <dbReference type="ChEBI" id="CHEBI:57844"/>
        <dbReference type="ChEBI" id="CHEBI:59789"/>
        <dbReference type="ChEBI" id="CHEBI:140311"/>
    </reaction>
</comment>
<dbReference type="InterPro" id="IPR034457">
    <property type="entry name" value="Organic_radical-activating"/>
</dbReference>
<evidence type="ECO:0000259" key="11">
    <source>
        <dbReference type="PROSITE" id="PS51918"/>
    </source>
</evidence>
<dbReference type="InterPro" id="IPR040074">
    <property type="entry name" value="BssD/PflA/YjjW"/>
</dbReference>
<dbReference type="PANTHER" id="PTHR30352:SF4">
    <property type="entry name" value="PYRUVATE FORMATE-LYASE 2-ACTIVATING ENZYME"/>
    <property type="match status" value="1"/>
</dbReference>
<accession>A0AA42DR64</accession>
<evidence type="ECO:0000256" key="7">
    <source>
        <dbReference type="ARBA" id="ARBA00023004"/>
    </source>
</evidence>
<protein>
    <submittedName>
        <fullName evidence="12">Glycyl-radical enzyme activating protein</fullName>
    </submittedName>
</protein>
<dbReference type="GO" id="GO:0016491">
    <property type="term" value="F:oxidoreductase activity"/>
    <property type="evidence" value="ECO:0007669"/>
    <property type="project" value="UniProtKB-KW"/>
</dbReference>
<dbReference type="Proteomes" id="UP001169242">
    <property type="component" value="Unassembled WGS sequence"/>
</dbReference>
<evidence type="ECO:0000256" key="3">
    <source>
        <dbReference type="ARBA" id="ARBA00022485"/>
    </source>
</evidence>
<dbReference type="PROSITE" id="PS01087">
    <property type="entry name" value="RADICAL_ACTIVATING"/>
    <property type="match status" value="1"/>
</dbReference>
<evidence type="ECO:0000256" key="5">
    <source>
        <dbReference type="ARBA" id="ARBA00022723"/>
    </source>
</evidence>
<dbReference type="NCBIfam" id="TIGR02494">
    <property type="entry name" value="PFLE_PFLC"/>
    <property type="match status" value="1"/>
</dbReference>
<keyword evidence="3" id="KW-0004">4Fe-4S</keyword>
<evidence type="ECO:0000259" key="10">
    <source>
        <dbReference type="PROSITE" id="PS51379"/>
    </source>
</evidence>
<feature type="domain" description="4Fe-4S ferredoxin-type" evidence="10">
    <location>
        <begin position="51"/>
        <end position="80"/>
    </location>
</feature>
<dbReference type="PROSITE" id="PS00198">
    <property type="entry name" value="4FE4S_FER_1"/>
    <property type="match status" value="1"/>
</dbReference>
<dbReference type="PANTHER" id="PTHR30352">
    <property type="entry name" value="PYRUVATE FORMATE-LYASE-ACTIVATING ENZYME"/>
    <property type="match status" value="1"/>
</dbReference>
<dbReference type="InterPro" id="IPR007197">
    <property type="entry name" value="rSAM"/>
</dbReference>
<dbReference type="SUPFAM" id="SSF54862">
    <property type="entry name" value="4Fe-4S ferredoxins"/>
    <property type="match status" value="1"/>
</dbReference>
<dbReference type="CDD" id="cd01335">
    <property type="entry name" value="Radical_SAM"/>
    <property type="match status" value="1"/>
</dbReference>
<dbReference type="Pfam" id="PF13187">
    <property type="entry name" value="Fer4_9"/>
    <property type="match status" value="1"/>
</dbReference>
<dbReference type="RefSeq" id="WP_271013400.1">
    <property type="nucleotide sequence ID" value="NZ_JAQIFT010000066.1"/>
</dbReference>
<evidence type="ECO:0000256" key="6">
    <source>
        <dbReference type="ARBA" id="ARBA00023002"/>
    </source>
</evidence>
<evidence type="ECO:0000256" key="1">
    <source>
        <dbReference type="ARBA" id="ARBA00001966"/>
    </source>
</evidence>
<feature type="domain" description="Radical SAM core" evidence="11">
    <location>
        <begin position="20"/>
        <end position="297"/>
    </location>
</feature>
<dbReference type="GO" id="GO:0051539">
    <property type="term" value="F:4 iron, 4 sulfur cluster binding"/>
    <property type="evidence" value="ECO:0007669"/>
    <property type="project" value="UniProtKB-KW"/>
</dbReference>
<evidence type="ECO:0000313" key="13">
    <source>
        <dbReference type="Proteomes" id="UP001169242"/>
    </source>
</evidence>
<organism evidence="12 13">
    <name type="scientific">Holtiella tumoricola</name>
    <dbReference type="NCBI Taxonomy" id="3018743"/>
    <lineage>
        <taxon>Bacteria</taxon>
        <taxon>Bacillati</taxon>
        <taxon>Bacillota</taxon>
        <taxon>Clostridia</taxon>
        <taxon>Lachnospirales</taxon>
        <taxon>Cellulosilyticaceae</taxon>
        <taxon>Holtiella</taxon>
    </lineage>
</organism>
<dbReference type="InterPro" id="IPR017896">
    <property type="entry name" value="4Fe4S_Fe-S-bd"/>
</dbReference>
<dbReference type="Gene3D" id="3.20.20.70">
    <property type="entry name" value="Aldolase class I"/>
    <property type="match status" value="1"/>
</dbReference>
<dbReference type="GO" id="GO:0046872">
    <property type="term" value="F:metal ion binding"/>
    <property type="evidence" value="ECO:0007669"/>
    <property type="project" value="UniProtKB-KW"/>
</dbReference>
<dbReference type="PROSITE" id="PS51918">
    <property type="entry name" value="RADICAL_SAM"/>
    <property type="match status" value="1"/>
</dbReference>
<dbReference type="AlphaFoldDB" id="A0AA42DR64"/>
<dbReference type="InterPro" id="IPR012839">
    <property type="entry name" value="Organic_radical_activase"/>
</dbReference>
<evidence type="ECO:0000256" key="2">
    <source>
        <dbReference type="ARBA" id="ARBA00009777"/>
    </source>
</evidence>
<dbReference type="SUPFAM" id="SSF102114">
    <property type="entry name" value="Radical SAM enzymes"/>
    <property type="match status" value="1"/>
</dbReference>
<keyword evidence="13" id="KW-1185">Reference proteome</keyword>
<comment type="cofactor">
    <cofactor evidence="1">
        <name>[4Fe-4S] cluster</name>
        <dbReference type="ChEBI" id="CHEBI:49883"/>
    </cofactor>
</comment>
<dbReference type="PROSITE" id="PS51379">
    <property type="entry name" value="4FE4S_FER_2"/>
    <property type="match status" value="2"/>
</dbReference>
<proteinExistence type="inferred from homology"/>
<keyword evidence="5" id="KW-0479">Metal-binding</keyword>
<sequence length="314" mass="35049">MEYLGQKTGVIFNIQKFCIDDGPGIRTTVFLKGCPLRCTWCHNLEGLSQKVGLELDTIQCTHCGKCSEVCKEGCHQLIQDLSGIRHEMDLTHCIHCKACLEQCPQAAILVCGSEKTVDEVIEEVLVDRKFYENSGGGMTLSGGEPLLQGAFAQALLERAKEVGLHTCVETSGAVSAQVIEKVAPFVDLFLFDIKETDEAQHIHYTGQSYKQIHENLRTLNALGKAIRMRCPIIPGVNDRESHFDALVALYEELEYVEGIQLMPYHDLGIGKKSRYGLKKVGESFRVPSQEEAQGWQDNIDRKVEASHKKQLINK</sequence>
<reference evidence="12" key="1">
    <citation type="journal article" date="2023" name="Int. J. Syst. Evol. Microbiol.">
        <title>&lt;i&gt;Holtiella tumoricola&lt;/i&gt; gen. nov. sp. nov., isolated from a human clinical sample.</title>
        <authorList>
            <person name="Allen-Vercoe E."/>
            <person name="Daigneault M.C."/>
            <person name="Vancuren S.J."/>
            <person name="Cochrane K."/>
            <person name="O'Neal L.L."/>
            <person name="Sankaranarayanan K."/>
            <person name="Lawson P.A."/>
        </authorList>
    </citation>
    <scope>NUCLEOTIDE SEQUENCE</scope>
    <source>
        <strain evidence="12">CC70A</strain>
    </source>
</reference>
<dbReference type="SFLD" id="SFLDS00029">
    <property type="entry name" value="Radical_SAM"/>
    <property type="match status" value="1"/>
</dbReference>
<dbReference type="SFLD" id="SFLDG01118">
    <property type="entry name" value="activating_enzymes__group_2"/>
    <property type="match status" value="1"/>
</dbReference>
<dbReference type="InterPro" id="IPR058240">
    <property type="entry name" value="rSAM_sf"/>
</dbReference>
<keyword evidence="6" id="KW-0560">Oxidoreductase</keyword>
<evidence type="ECO:0000256" key="4">
    <source>
        <dbReference type="ARBA" id="ARBA00022691"/>
    </source>
</evidence>
<dbReference type="InterPro" id="IPR013785">
    <property type="entry name" value="Aldolase_TIM"/>
</dbReference>
<dbReference type="InterPro" id="IPR017900">
    <property type="entry name" value="4Fe4S_Fe_S_CS"/>
</dbReference>
<name>A0AA42DR64_9FIRM</name>
<dbReference type="Pfam" id="PF04055">
    <property type="entry name" value="Radical_SAM"/>
    <property type="match status" value="1"/>
</dbReference>
<evidence type="ECO:0000256" key="9">
    <source>
        <dbReference type="ARBA" id="ARBA00047365"/>
    </source>
</evidence>
<evidence type="ECO:0000256" key="8">
    <source>
        <dbReference type="ARBA" id="ARBA00023014"/>
    </source>
</evidence>
<evidence type="ECO:0000313" key="12">
    <source>
        <dbReference type="EMBL" id="MDA3733597.1"/>
    </source>
</evidence>
<keyword evidence="8" id="KW-0411">Iron-sulfur</keyword>
<dbReference type="SFLD" id="SFLDG01066">
    <property type="entry name" value="organic_radical-activating_enz"/>
    <property type="match status" value="1"/>
</dbReference>
<dbReference type="PIRSF" id="PIRSF000371">
    <property type="entry name" value="PFL_act_enz"/>
    <property type="match status" value="1"/>
</dbReference>
<comment type="caution">
    <text evidence="12">The sequence shown here is derived from an EMBL/GenBank/DDBJ whole genome shotgun (WGS) entry which is preliminary data.</text>
</comment>
<dbReference type="InterPro" id="IPR001989">
    <property type="entry name" value="Radical_activat_CS"/>
</dbReference>